<evidence type="ECO:0000259" key="2">
    <source>
        <dbReference type="Pfam" id="PF13847"/>
    </source>
</evidence>
<keyword evidence="4" id="KW-1185">Reference proteome</keyword>
<dbReference type="Proteomes" id="UP000182740">
    <property type="component" value="Unassembled WGS sequence"/>
</dbReference>
<feature type="region of interest" description="Disordered" evidence="1">
    <location>
        <begin position="1"/>
        <end position="31"/>
    </location>
</feature>
<dbReference type="STRING" id="546364.SAMN04489730_5163"/>
<keyword evidence="3" id="KW-0808">Transferase</keyword>
<gene>
    <name evidence="3" type="ORF">SAMN04489730_5163</name>
</gene>
<evidence type="ECO:0000256" key="1">
    <source>
        <dbReference type="SAM" id="MobiDB-lite"/>
    </source>
</evidence>
<reference evidence="4" key="1">
    <citation type="submission" date="2016-11" db="EMBL/GenBank/DDBJ databases">
        <authorList>
            <person name="Varghese N."/>
            <person name="Submissions S."/>
        </authorList>
    </citation>
    <scope>NUCLEOTIDE SEQUENCE [LARGE SCALE GENOMIC DNA]</scope>
    <source>
        <strain evidence="4">DSM 44671</strain>
    </source>
</reference>
<dbReference type="EMBL" id="FPJG01000006">
    <property type="protein sequence ID" value="SFW81366.1"/>
    <property type="molecule type" value="Genomic_DNA"/>
</dbReference>
<evidence type="ECO:0000313" key="4">
    <source>
        <dbReference type="Proteomes" id="UP000182740"/>
    </source>
</evidence>
<proteinExistence type="predicted"/>
<dbReference type="Gene3D" id="3.40.50.150">
    <property type="entry name" value="Vaccinia Virus protein VP39"/>
    <property type="match status" value="1"/>
</dbReference>
<dbReference type="SUPFAM" id="SSF53335">
    <property type="entry name" value="S-adenosyl-L-methionine-dependent methyltransferases"/>
    <property type="match status" value="1"/>
</dbReference>
<dbReference type="GO" id="GO:0008168">
    <property type="term" value="F:methyltransferase activity"/>
    <property type="evidence" value="ECO:0007669"/>
    <property type="project" value="UniProtKB-KW"/>
</dbReference>
<sequence length="305" mass="32403">MTATPAERRKPTGPPDGNAPECGDIREGSPDVTAEPARYVLDGSDEDLRRLLGISAVLNPTTRTALATVDVRPGWRALECGCGPLGAMPLLAELVGPSGSVVGVDFTASTVERARSVVTELGLRNVDVRVADINDPAADLGGPYDLAFTRCFLMHQRDPRHTLTRIRHALRPGGWLVAMEPVPAPPPFSFPPDDTLRVAWDLLHQAIERGGASPTAVEDLPATADRAGFDVVRLGGCFQPIEPATGYGLHAATIAAVRERIVASGVATAEETDEIIDRLRTAGNRGGVQWVTSPVSLTVTMRNRG</sequence>
<feature type="domain" description="Methyltransferase" evidence="2">
    <location>
        <begin position="74"/>
        <end position="182"/>
    </location>
</feature>
<dbReference type="Pfam" id="PF13847">
    <property type="entry name" value="Methyltransf_31"/>
    <property type="match status" value="1"/>
</dbReference>
<dbReference type="OrthoDB" id="3469983at2"/>
<dbReference type="GO" id="GO:0032259">
    <property type="term" value="P:methylation"/>
    <property type="evidence" value="ECO:0007669"/>
    <property type="project" value="UniProtKB-KW"/>
</dbReference>
<dbReference type="PANTHER" id="PTHR43861">
    <property type="entry name" value="TRANS-ACONITATE 2-METHYLTRANSFERASE-RELATED"/>
    <property type="match status" value="1"/>
</dbReference>
<name>A0A1K1SAN7_9PSEU</name>
<dbReference type="CDD" id="cd02440">
    <property type="entry name" value="AdoMet_MTases"/>
    <property type="match status" value="1"/>
</dbReference>
<accession>A0A1K1SAN7</accession>
<evidence type="ECO:0000313" key="3">
    <source>
        <dbReference type="EMBL" id="SFW81366.1"/>
    </source>
</evidence>
<dbReference type="InterPro" id="IPR025714">
    <property type="entry name" value="Methyltranfer_dom"/>
</dbReference>
<organism evidence="3 4">
    <name type="scientific">Amycolatopsis australiensis</name>
    <dbReference type="NCBI Taxonomy" id="546364"/>
    <lineage>
        <taxon>Bacteria</taxon>
        <taxon>Bacillati</taxon>
        <taxon>Actinomycetota</taxon>
        <taxon>Actinomycetes</taxon>
        <taxon>Pseudonocardiales</taxon>
        <taxon>Pseudonocardiaceae</taxon>
        <taxon>Amycolatopsis</taxon>
    </lineage>
</organism>
<dbReference type="AlphaFoldDB" id="A0A1K1SAN7"/>
<feature type="compositionally biased region" description="Basic and acidic residues" evidence="1">
    <location>
        <begin position="1"/>
        <end position="10"/>
    </location>
</feature>
<dbReference type="InterPro" id="IPR029063">
    <property type="entry name" value="SAM-dependent_MTases_sf"/>
</dbReference>
<protein>
    <submittedName>
        <fullName evidence="3">Methyltransferase domain-containing protein</fullName>
    </submittedName>
</protein>
<keyword evidence="3" id="KW-0489">Methyltransferase</keyword>